<evidence type="ECO:0000256" key="5">
    <source>
        <dbReference type="ARBA" id="ARBA00022694"/>
    </source>
</evidence>
<evidence type="ECO:0000256" key="7">
    <source>
        <dbReference type="ARBA" id="ARBA00022840"/>
    </source>
</evidence>
<accession>A0A9D1HAQ4</accession>
<dbReference type="PANTHER" id="PTHR11088">
    <property type="entry name" value="TRNA DIMETHYLALLYLTRANSFERASE"/>
    <property type="match status" value="1"/>
</dbReference>
<dbReference type="NCBIfam" id="TIGR00174">
    <property type="entry name" value="miaA"/>
    <property type="match status" value="1"/>
</dbReference>
<keyword evidence="4 10" id="KW-0808">Transferase</keyword>
<evidence type="ECO:0000256" key="12">
    <source>
        <dbReference type="RuleBase" id="RU003784"/>
    </source>
</evidence>
<evidence type="ECO:0000256" key="2">
    <source>
        <dbReference type="ARBA" id="ARBA00003213"/>
    </source>
</evidence>
<evidence type="ECO:0000256" key="4">
    <source>
        <dbReference type="ARBA" id="ARBA00022679"/>
    </source>
</evidence>
<keyword evidence="6 10" id="KW-0547">Nucleotide-binding</keyword>
<feature type="binding site" evidence="10">
    <location>
        <begin position="9"/>
        <end position="16"/>
    </location>
    <ligand>
        <name>ATP</name>
        <dbReference type="ChEBI" id="CHEBI:30616"/>
    </ligand>
</feature>
<evidence type="ECO:0000256" key="9">
    <source>
        <dbReference type="ARBA" id="ARBA00049563"/>
    </source>
</evidence>
<dbReference type="PANTHER" id="PTHR11088:SF60">
    <property type="entry name" value="TRNA DIMETHYLALLYLTRANSFERASE"/>
    <property type="match status" value="1"/>
</dbReference>
<proteinExistence type="inferred from homology"/>
<dbReference type="Gene3D" id="3.40.50.300">
    <property type="entry name" value="P-loop containing nucleotide triphosphate hydrolases"/>
    <property type="match status" value="1"/>
</dbReference>
<organism evidence="14 15">
    <name type="scientific">Candidatus Merdimorpha stercoravium</name>
    <dbReference type="NCBI Taxonomy" id="2840863"/>
    <lineage>
        <taxon>Bacteria</taxon>
        <taxon>Pseudomonadati</taxon>
        <taxon>Bacteroidota</taxon>
        <taxon>Flavobacteriia</taxon>
        <taxon>Flavobacteriales</taxon>
        <taxon>Candidatus Merdimorpha</taxon>
    </lineage>
</organism>
<evidence type="ECO:0000256" key="11">
    <source>
        <dbReference type="RuleBase" id="RU003783"/>
    </source>
</evidence>
<dbReference type="InterPro" id="IPR039657">
    <property type="entry name" value="Dimethylallyltransferase"/>
</dbReference>
<comment type="subunit">
    <text evidence="10">Monomer.</text>
</comment>
<comment type="similarity">
    <text evidence="3 10 13">Belongs to the IPP transferase family.</text>
</comment>
<keyword evidence="8 10" id="KW-0460">Magnesium</keyword>
<reference evidence="14" key="2">
    <citation type="journal article" date="2021" name="PeerJ">
        <title>Extensive microbial diversity within the chicken gut microbiome revealed by metagenomics and culture.</title>
        <authorList>
            <person name="Gilroy R."/>
            <person name="Ravi A."/>
            <person name="Getino M."/>
            <person name="Pursley I."/>
            <person name="Horton D.L."/>
            <person name="Alikhan N.F."/>
            <person name="Baker D."/>
            <person name="Gharbi K."/>
            <person name="Hall N."/>
            <person name="Watson M."/>
            <person name="Adriaenssens E.M."/>
            <person name="Foster-Nyarko E."/>
            <person name="Jarju S."/>
            <person name="Secka A."/>
            <person name="Antonio M."/>
            <person name="Oren A."/>
            <person name="Chaudhuri R.R."/>
            <person name="La Ragione R."/>
            <person name="Hildebrand F."/>
            <person name="Pallen M.J."/>
        </authorList>
    </citation>
    <scope>NUCLEOTIDE SEQUENCE</scope>
    <source>
        <strain evidence="14">1383</strain>
    </source>
</reference>
<comment type="caution">
    <text evidence="10">Lacks conserved residue(s) required for the propagation of feature annotation.</text>
</comment>
<dbReference type="InterPro" id="IPR018022">
    <property type="entry name" value="IPT"/>
</dbReference>
<evidence type="ECO:0000313" key="14">
    <source>
        <dbReference type="EMBL" id="HIT98369.1"/>
    </source>
</evidence>
<dbReference type="SUPFAM" id="SSF52540">
    <property type="entry name" value="P-loop containing nucleoside triphosphate hydrolases"/>
    <property type="match status" value="1"/>
</dbReference>
<evidence type="ECO:0000256" key="6">
    <source>
        <dbReference type="ARBA" id="ARBA00022741"/>
    </source>
</evidence>
<dbReference type="InterPro" id="IPR027417">
    <property type="entry name" value="P-loop_NTPase"/>
</dbReference>
<keyword evidence="5 10" id="KW-0819">tRNA processing</keyword>
<evidence type="ECO:0000313" key="15">
    <source>
        <dbReference type="Proteomes" id="UP000824161"/>
    </source>
</evidence>
<dbReference type="GO" id="GO:0052381">
    <property type="term" value="F:tRNA dimethylallyltransferase activity"/>
    <property type="evidence" value="ECO:0007669"/>
    <property type="project" value="UniProtKB-UniRule"/>
</dbReference>
<evidence type="ECO:0000256" key="3">
    <source>
        <dbReference type="ARBA" id="ARBA00005842"/>
    </source>
</evidence>
<evidence type="ECO:0000256" key="1">
    <source>
        <dbReference type="ARBA" id="ARBA00001946"/>
    </source>
</evidence>
<feature type="region of interest" description="Interaction with substrate tRNA" evidence="10">
    <location>
        <begin position="34"/>
        <end position="37"/>
    </location>
</feature>
<protein>
    <recommendedName>
        <fullName evidence="10">tRNA dimethylallyltransferase</fullName>
        <ecNumber evidence="10">2.5.1.75</ecNumber>
    </recommendedName>
    <alternativeName>
        <fullName evidence="10">Dimethylallyl diphosphate:tRNA dimethylallyltransferase</fullName>
        <shortName evidence="10">DMAPP:tRNA dimethylallyltransferase</shortName>
        <shortName evidence="10">DMATase</shortName>
    </alternativeName>
    <alternativeName>
        <fullName evidence="10">Isopentenyl-diphosphate:tRNA isopentenyltransferase</fullName>
        <shortName evidence="10">IPP transferase</shortName>
        <shortName evidence="10">IPPT</shortName>
        <shortName evidence="10">IPTase</shortName>
    </alternativeName>
</protein>
<dbReference type="GO" id="GO:0006400">
    <property type="term" value="P:tRNA modification"/>
    <property type="evidence" value="ECO:0007669"/>
    <property type="project" value="TreeGrafter"/>
</dbReference>
<evidence type="ECO:0000256" key="10">
    <source>
        <dbReference type="HAMAP-Rule" id="MF_00185"/>
    </source>
</evidence>
<dbReference type="Proteomes" id="UP000824161">
    <property type="component" value="Unassembled WGS sequence"/>
</dbReference>
<evidence type="ECO:0000256" key="13">
    <source>
        <dbReference type="RuleBase" id="RU003785"/>
    </source>
</evidence>
<dbReference type="HAMAP" id="MF_00185">
    <property type="entry name" value="IPP_trans"/>
    <property type="match status" value="1"/>
</dbReference>
<dbReference type="GO" id="GO:0005524">
    <property type="term" value="F:ATP binding"/>
    <property type="evidence" value="ECO:0007669"/>
    <property type="project" value="UniProtKB-UniRule"/>
</dbReference>
<gene>
    <name evidence="10 14" type="primary">miaA</name>
    <name evidence="14" type="ORF">IAC44_05965</name>
</gene>
<feature type="site" description="Interaction with substrate tRNA" evidence="10">
    <location>
        <position position="100"/>
    </location>
</feature>
<dbReference type="EC" id="2.5.1.75" evidence="10"/>
<comment type="function">
    <text evidence="2 10 12">Catalyzes the transfer of a dimethylallyl group onto the adenine at position 37 in tRNAs that read codons beginning with uridine, leading to the formation of N6-(dimethylallyl)adenosine (i(6)A).</text>
</comment>
<feature type="site" description="Interaction with substrate tRNA" evidence="10">
    <location>
        <position position="122"/>
    </location>
</feature>
<sequence length="276" mass="31504">MYTLTAITGPTASGKTARAIEIARERGAEIVSFDSRQFYRGMDIGTAKPSAEELAVAPHHFIGHLPIDARYSVGDYERDALACIAQIRARGREVVLVGGSGLYLEAIEHGLDHIPDVSPQVRKQVAELEKREGLEALQRLLAEKDPAYYRQVDLKNPRRVARALEVCLASGQPYSSFRGTGRVERPFRVERINLELPRAELYARIDARVDRMMEQGLLREVESLLPYRHCNAMQSVGYREFFDYFDGRIFLEQAVELVKQHTRNYAKRQITWFAHR</sequence>
<comment type="cofactor">
    <cofactor evidence="1 10">
        <name>Mg(2+)</name>
        <dbReference type="ChEBI" id="CHEBI:18420"/>
    </cofactor>
</comment>
<keyword evidence="7 10" id="KW-0067">ATP-binding</keyword>
<comment type="catalytic activity">
    <reaction evidence="9 10 11">
        <text>adenosine(37) in tRNA + dimethylallyl diphosphate = N(6)-dimethylallyladenosine(37) in tRNA + diphosphate</text>
        <dbReference type="Rhea" id="RHEA:26482"/>
        <dbReference type="Rhea" id="RHEA-COMP:10162"/>
        <dbReference type="Rhea" id="RHEA-COMP:10375"/>
        <dbReference type="ChEBI" id="CHEBI:33019"/>
        <dbReference type="ChEBI" id="CHEBI:57623"/>
        <dbReference type="ChEBI" id="CHEBI:74411"/>
        <dbReference type="ChEBI" id="CHEBI:74415"/>
        <dbReference type="EC" id="2.5.1.75"/>
    </reaction>
</comment>
<feature type="binding site" evidence="10">
    <location>
        <begin position="11"/>
        <end position="16"/>
    </location>
    <ligand>
        <name>substrate</name>
    </ligand>
</feature>
<name>A0A9D1HAQ4_9FLAO</name>
<dbReference type="EMBL" id="DVLY01000148">
    <property type="protein sequence ID" value="HIT98369.1"/>
    <property type="molecule type" value="Genomic_DNA"/>
</dbReference>
<dbReference type="Pfam" id="PF01715">
    <property type="entry name" value="IPPT"/>
    <property type="match status" value="1"/>
</dbReference>
<comment type="caution">
    <text evidence="14">The sequence shown here is derived from an EMBL/GenBank/DDBJ whole genome shotgun (WGS) entry which is preliminary data.</text>
</comment>
<dbReference type="Gene3D" id="1.10.20.140">
    <property type="match status" value="1"/>
</dbReference>
<reference evidence="14" key="1">
    <citation type="submission" date="2020-10" db="EMBL/GenBank/DDBJ databases">
        <authorList>
            <person name="Gilroy R."/>
        </authorList>
    </citation>
    <scope>NUCLEOTIDE SEQUENCE</scope>
    <source>
        <strain evidence="14">1383</strain>
    </source>
</reference>
<dbReference type="AlphaFoldDB" id="A0A9D1HAQ4"/>
<evidence type="ECO:0000256" key="8">
    <source>
        <dbReference type="ARBA" id="ARBA00022842"/>
    </source>
</evidence>